<dbReference type="Gene3D" id="3.50.50.60">
    <property type="entry name" value="FAD/NAD(P)-binding domain"/>
    <property type="match status" value="2"/>
</dbReference>
<dbReference type="AlphaFoldDB" id="A0A6G9YPF5"/>
<dbReference type="Proteomes" id="UP000503540">
    <property type="component" value="Chromosome"/>
</dbReference>
<dbReference type="InterPro" id="IPR036188">
    <property type="entry name" value="FAD/NAD-bd_sf"/>
</dbReference>
<dbReference type="GO" id="GO:0004791">
    <property type="term" value="F:thioredoxin-disulfide reductase (NADPH) activity"/>
    <property type="evidence" value="ECO:0007669"/>
    <property type="project" value="UniProtKB-EC"/>
</dbReference>
<dbReference type="PANTHER" id="PTHR48105">
    <property type="entry name" value="THIOREDOXIN REDUCTASE 1-RELATED-RELATED"/>
    <property type="match status" value="1"/>
</dbReference>
<dbReference type="PRINTS" id="PR00368">
    <property type="entry name" value="FADPNR"/>
</dbReference>
<organism evidence="5 6">
    <name type="scientific">Nocardia arthritidis</name>
    <dbReference type="NCBI Taxonomy" id="228602"/>
    <lineage>
        <taxon>Bacteria</taxon>
        <taxon>Bacillati</taxon>
        <taxon>Actinomycetota</taxon>
        <taxon>Actinomycetes</taxon>
        <taxon>Mycobacteriales</taxon>
        <taxon>Nocardiaceae</taxon>
        <taxon>Nocardia</taxon>
    </lineage>
</organism>
<name>A0A6G9YPF5_9NOCA</name>
<dbReference type="EMBL" id="CP046172">
    <property type="protein sequence ID" value="QIS15094.1"/>
    <property type="molecule type" value="Genomic_DNA"/>
</dbReference>
<evidence type="ECO:0000256" key="2">
    <source>
        <dbReference type="ARBA" id="ARBA00023002"/>
    </source>
</evidence>
<dbReference type="InterPro" id="IPR050097">
    <property type="entry name" value="Ferredoxin-NADP_redctase_2"/>
</dbReference>
<dbReference type="Pfam" id="PF07992">
    <property type="entry name" value="Pyr_redox_2"/>
    <property type="match status" value="1"/>
</dbReference>
<reference evidence="5 6" key="1">
    <citation type="journal article" date="2019" name="ACS Chem. Biol.">
        <title>Identification and Mobilization of a Cryptic Antibiotic Biosynthesis Gene Locus from a Human-Pathogenic Nocardia Isolate.</title>
        <authorList>
            <person name="Herisse M."/>
            <person name="Ishida K."/>
            <person name="Porter J.L."/>
            <person name="Howden B."/>
            <person name="Hertweck C."/>
            <person name="Stinear T.P."/>
            <person name="Pidot S.J."/>
        </authorList>
    </citation>
    <scope>NUCLEOTIDE SEQUENCE [LARGE SCALE GENOMIC DNA]</scope>
    <source>
        <strain evidence="5 6">AUSMDU00012717</strain>
    </source>
</reference>
<keyword evidence="1" id="KW-0285">Flavoprotein</keyword>
<comment type="catalytic activity">
    <reaction evidence="3">
        <text>[thioredoxin]-dithiol + NADP(+) = [thioredoxin]-disulfide + NADPH + H(+)</text>
        <dbReference type="Rhea" id="RHEA:20345"/>
        <dbReference type="Rhea" id="RHEA-COMP:10698"/>
        <dbReference type="Rhea" id="RHEA-COMP:10700"/>
        <dbReference type="ChEBI" id="CHEBI:15378"/>
        <dbReference type="ChEBI" id="CHEBI:29950"/>
        <dbReference type="ChEBI" id="CHEBI:50058"/>
        <dbReference type="ChEBI" id="CHEBI:57783"/>
        <dbReference type="ChEBI" id="CHEBI:58349"/>
        <dbReference type="EC" id="1.8.1.9"/>
    </reaction>
</comment>
<proteinExistence type="predicted"/>
<evidence type="ECO:0000256" key="1">
    <source>
        <dbReference type="ARBA" id="ARBA00022630"/>
    </source>
</evidence>
<dbReference type="InterPro" id="IPR023753">
    <property type="entry name" value="FAD/NAD-binding_dom"/>
</dbReference>
<gene>
    <name evidence="5" type="ORF">F5544_36325</name>
</gene>
<accession>A0A6G9YPF5</accession>
<dbReference type="SUPFAM" id="SSF51905">
    <property type="entry name" value="FAD/NAD(P)-binding domain"/>
    <property type="match status" value="1"/>
</dbReference>
<dbReference type="RefSeq" id="WP_167477405.1">
    <property type="nucleotide sequence ID" value="NZ_CP046172.1"/>
</dbReference>
<feature type="domain" description="FAD/NAD(P)-binding" evidence="4">
    <location>
        <begin position="12"/>
        <end position="292"/>
    </location>
</feature>
<protein>
    <submittedName>
        <fullName evidence="5">FAD-binding protein</fullName>
    </submittedName>
</protein>
<sequence>MRSNETNGEVWDAVLIGGGAAGLSAAVALGRAGRKIVVVDDDSPRNAPAEQVHAFLTRDGMPPAELLLLGRAEASGYGAKLLDGRAISLSWRGEEPGFVIGLDDGADLVTRAVLVSTGLRDELPDIPGLRERWGKDVLHCPYCHGFEVRDQPIGLLGGGDPDLSVAHAQLIRQWSNDLVYFPGGLELTGEHRNSLAARDIRVVDGEVARVVTVEDRLRGLELTDGRAVPRRALFVTPRMTPHDELLRAIGCDIDETGYVTVDSLGATSVPGVFAAGNVADFFAQVINAAAAGNAAGAGINRYLVELDVAAARAKFRPEQPFSAALEQLAHRVLHGDDGHGL</sequence>
<keyword evidence="2" id="KW-0560">Oxidoreductase</keyword>
<evidence type="ECO:0000259" key="4">
    <source>
        <dbReference type="Pfam" id="PF07992"/>
    </source>
</evidence>
<keyword evidence="6" id="KW-1185">Reference proteome</keyword>
<evidence type="ECO:0000256" key="3">
    <source>
        <dbReference type="ARBA" id="ARBA00048132"/>
    </source>
</evidence>
<evidence type="ECO:0000313" key="5">
    <source>
        <dbReference type="EMBL" id="QIS15094.1"/>
    </source>
</evidence>
<dbReference type="PRINTS" id="PR00469">
    <property type="entry name" value="PNDRDTASEII"/>
</dbReference>
<evidence type="ECO:0000313" key="6">
    <source>
        <dbReference type="Proteomes" id="UP000503540"/>
    </source>
</evidence>
<dbReference type="KEGG" id="nah:F5544_36325"/>